<proteinExistence type="predicted"/>
<organism evidence="1 2">
    <name type="scientific">Candidatus Giovannonibacteria bacterium RIFCSPLOWO2_01_FULL_46_13</name>
    <dbReference type="NCBI Taxonomy" id="1798352"/>
    <lineage>
        <taxon>Bacteria</taxon>
        <taxon>Candidatus Giovannoniibacteriota</taxon>
    </lineage>
</organism>
<reference evidence="1 2" key="1">
    <citation type="journal article" date="2016" name="Nat. Commun.">
        <title>Thousands of microbial genomes shed light on interconnected biogeochemical processes in an aquifer system.</title>
        <authorList>
            <person name="Anantharaman K."/>
            <person name="Brown C.T."/>
            <person name="Hug L.A."/>
            <person name="Sharon I."/>
            <person name="Castelle C.J."/>
            <person name="Probst A.J."/>
            <person name="Thomas B.C."/>
            <person name="Singh A."/>
            <person name="Wilkins M.J."/>
            <person name="Karaoz U."/>
            <person name="Brodie E.L."/>
            <person name="Williams K.H."/>
            <person name="Hubbard S.S."/>
            <person name="Banfield J.F."/>
        </authorList>
    </citation>
    <scope>NUCLEOTIDE SEQUENCE [LARGE SCALE GENOMIC DNA]</scope>
</reference>
<comment type="caution">
    <text evidence="1">The sequence shown here is derived from an EMBL/GenBank/DDBJ whole genome shotgun (WGS) entry which is preliminary data.</text>
</comment>
<accession>A0A1F5X338</accession>
<gene>
    <name evidence="1" type="ORF">A3B18_03115</name>
</gene>
<dbReference type="Proteomes" id="UP000178684">
    <property type="component" value="Unassembled WGS sequence"/>
</dbReference>
<dbReference type="EMBL" id="MFIE01000023">
    <property type="protein sequence ID" value="OGF82304.1"/>
    <property type="molecule type" value="Genomic_DNA"/>
</dbReference>
<dbReference type="AlphaFoldDB" id="A0A1F5X338"/>
<evidence type="ECO:0000313" key="2">
    <source>
        <dbReference type="Proteomes" id="UP000178684"/>
    </source>
</evidence>
<sequence length="136" mass="15148">MPIIYAALISLAMIFPEIGHEAGPALVAEFEAETVGIEVSKNMTPVPGIMKKIAKCESNDTHFKANGEVLTGNYDPRDIGRYQINKGVWGVEAKKLGYDIYSEEGNEAFALYLFEKQGTRPWFKSKVCWSKEVAGW</sequence>
<evidence type="ECO:0008006" key="3">
    <source>
        <dbReference type="Google" id="ProtNLM"/>
    </source>
</evidence>
<name>A0A1F5X338_9BACT</name>
<protein>
    <recommendedName>
        <fullName evidence="3">Transglycosylase SLT domain-containing protein</fullName>
    </recommendedName>
</protein>
<evidence type="ECO:0000313" key="1">
    <source>
        <dbReference type="EMBL" id="OGF82304.1"/>
    </source>
</evidence>